<keyword evidence="1" id="KW-0732">Signal</keyword>
<dbReference type="InterPro" id="IPR011041">
    <property type="entry name" value="Quinoprot_gluc/sorb_DH_b-prop"/>
</dbReference>
<dbReference type="InterPro" id="IPR012938">
    <property type="entry name" value="Glc/Sorbosone_DH"/>
</dbReference>
<organism evidence="3 4">
    <name type="scientific">Kineobactrum salinum</name>
    <dbReference type="NCBI Taxonomy" id="2708301"/>
    <lineage>
        <taxon>Bacteria</taxon>
        <taxon>Pseudomonadati</taxon>
        <taxon>Pseudomonadota</taxon>
        <taxon>Gammaproteobacteria</taxon>
        <taxon>Cellvibrionales</taxon>
        <taxon>Halieaceae</taxon>
        <taxon>Kineobactrum</taxon>
    </lineage>
</organism>
<dbReference type="EMBL" id="CP048711">
    <property type="protein sequence ID" value="QIB65930.1"/>
    <property type="molecule type" value="Genomic_DNA"/>
</dbReference>
<dbReference type="KEGG" id="kim:G3T16_11365"/>
<dbReference type="Pfam" id="PF07995">
    <property type="entry name" value="GSDH"/>
    <property type="match status" value="1"/>
</dbReference>
<protein>
    <submittedName>
        <fullName evidence="3">PQQ-dependent sugar dehydrogenase</fullName>
    </submittedName>
</protein>
<proteinExistence type="predicted"/>
<evidence type="ECO:0000313" key="4">
    <source>
        <dbReference type="Proteomes" id="UP000477680"/>
    </source>
</evidence>
<dbReference type="RefSeq" id="WP_163495368.1">
    <property type="nucleotide sequence ID" value="NZ_CP048711.1"/>
</dbReference>
<feature type="domain" description="Glucose/Sorbosone dehydrogenase" evidence="2">
    <location>
        <begin position="43"/>
        <end position="371"/>
    </location>
</feature>
<dbReference type="Gene3D" id="2.120.10.30">
    <property type="entry name" value="TolB, C-terminal domain"/>
    <property type="match status" value="1"/>
</dbReference>
<feature type="signal peptide" evidence="1">
    <location>
        <begin position="1"/>
        <end position="21"/>
    </location>
</feature>
<dbReference type="PANTHER" id="PTHR19328">
    <property type="entry name" value="HEDGEHOG-INTERACTING PROTEIN"/>
    <property type="match status" value="1"/>
</dbReference>
<sequence>MNTSPLRFLFIIALLSTTASATEPETRYSAYHDYRLVTVVEGLTRPWAMTFLPDGDMLVTEKAGSLRIVRDGKLLEEPVAGIPEVFNQGQGGLLDVVMHPDFAANQLLYLSYSKPLADGASTTAVIRGRYRDGRLRDVEELFEADSRGRGHYGSRIAFDGKGYMYITVGDRQASPSGNLEAHPAQSLADHHGVVVRLHEDGSIPEDNPFVDQDKALPEIWSYGHRNAQGLAIDRASGNVWITEHGPQGGDELNLVERGANYGWPVVGYGVNYGSGKAIHEGTHREGMTQPRKVWVPSIATSGLILYQGDAFPHWRGHLLAGGLAGKQVTLLELDGTSVVRHQTLAHNVGRVRDIRTGPDGYIYLALDHTDSDSPILRLEPVPRQELSLTD</sequence>
<dbReference type="InterPro" id="IPR011042">
    <property type="entry name" value="6-blade_b-propeller_TolB-like"/>
</dbReference>
<feature type="chain" id="PRO_5025404357" evidence="1">
    <location>
        <begin position="22"/>
        <end position="390"/>
    </location>
</feature>
<gene>
    <name evidence="3" type="ORF">G3T16_11365</name>
</gene>
<dbReference type="AlphaFoldDB" id="A0A6C0U1E4"/>
<name>A0A6C0U1E4_9GAMM</name>
<evidence type="ECO:0000256" key="1">
    <source>
        <dbReference type="SAM" id="SignalP"/>
    </source>
</evidence>
<evidence type="ECO:0000259" key="2">
    <source>
        <dbReference type="Pfam" id="PF07995"/>
    </source>
</evidence>
<keyword evidence="4" id="KW-1185">Reference proteome</keyword>
<evidence type="ECO:0000313" key="3">
    <source>
        <dbReference type="EMBL" id="QIB65930.1"/>
    </source>
</evidence>
<dbReference type="SUPFAM" id="SSF50952">
    <property type="entry name" value="Soluble quinoprotein glucose dehydrogenase"/>
    <property type="match status" value="1"/>
</dbReference>
<accession>A0A6C0U1E4</accession>
<dbReference type="Proteomes" id="UP000477680">
    <property type="component" value="Chromosome"/>
</dbReference>
<reference evidence="3 4" key="1">
    <citation type="submission" date="2020-02" db="EMBL/GenBank/DDBJ databases">
        <title>Genome sequencing for Kineobactrum sp. M2.</title>
        <authorList>
            <person name="Park S.-J."/>
        </authorList>
    </citation>
    <scope>NUCLEOTIDE SEQUENCE [LARGE SCALE GENOMIC DNA]</scope>
    <source>
        <strain evidence="3 4">M2</strain>
    </source>
</reference>
<dbReference type="PANTHER" id="PTHR19328:SF75">
    <property type="entry name" value="ALDOSE SUGAR DEHYDROGENASE YLII"/>
    <property type="match status" value="1"/>
</dbReference>